<gene>
    <name evidence="1" type="ORF">DXC34_09270</name>
</gene>
<protein>
    <submittedName>
        <fullName evidence="1">Uncharacterized protein</fullName>
    </submittedName>
</protein>
<sequence>MKSLRCGSIRQVTFVKTKRSFVATKVQLAWKILQRSSMSPEVHSDTKITVQTSFPTKCTTEIFQRNFILTEINRIFMETWWRIFCD</sequence>
<dbReference type="Proteomes" id="UP000261223">
    <property type="component" value="Unassembled WGS sequence"/>
</dbReference>
<comment type="caution">
    <text evidence="1">The sequence shown here is derived from an EMBL/GenBank/DDBJ whole genome shotgun (WGS) entry which is preliminary data.</text>
</comment>
<reference evidence="1 2" key="1">
    <citation type="submission" date="2018-08" db="EMBL/GenBank/DDBJ databases">
        <title>A genome reference for cultivated species of the human gut microbiota.</title>
        <authorList>
            <person name="Zou Y."/>
            <person name="Xue W."/>
            <person name="Luo G."/>
        </authorList>
    </citation>
    <scope>NUCLEOTIDE SEQUENCE [LARGE SCALE GENOMIC DNA]</scope>
    <source>
        <strain evidence="1 2">TF03-6</strain>
    </source>
</reference>
<dbReference type="AlphaFoldDB" id="A0A3E4UP11"/>
<organism evidence="1 2">
    <name type="scientific">Bacteroides stercoris</name>
    <dbReference type="NCBI Taxonomy" id="46506"/>
    <lineage>
        <taxon>Bacteria</taxon>
        <taxon>Pseudomonadati</taxon>
        <taxon>Bacteroidota</taxon>
        <taxon>Bacteroidia</taxon>
        <taxon>Bacteroidales</taxon>
        <taxon>Bacteroidaceae</taxon>
        <taxon>Bacteroides</taxon>
    </lineage>
</organism>
<evidence type="ECO:0000313" key="1">
    <source>
        <dbReference type="EMBL" id="RGM13203.1"/>
    </source>
</evidence>
<proteinExistence type="predicted"/>
<name>A0A3E4UP11_BACSE</name>
<accession>A0A3E4UP11</accession>
<evidence type="ECO:0000313" key="2">
    <source>
        <dbReference type="Proteomes" id="UP000261223"/>
    </source>
</evidence>
<dbReference type="EMBL" id="QSSV01000010">
    <property type="protein sequence ID" value="RGM13203.1"/>
    <property type="molecule type" value="Genomic_DNA"/>
</dbReference>